<proteinExistence type="inferred from homology"/>
<dbReference type="OrthoDB" id="9807213at2"/>
<evidence type="ECO:0000313" key="7">
    <source>
        <dbReference type="Proteomes" id="UP000070138"/>
    </source>
</evidence>
<dbReference type="PANTHER" id="PTHR47683:SF2">
    <property type="entry name" value="RNA-BINDING S4 DOMAIN-CONTAINING PROTEIN"/>
    <property type="match status" value="1"/>
</dbReference>
<dbReference type="InterPro" id="IPR002942">
    <property type="entry name" value="S4_RNA-bd"/>
</dbReference>
<dbReference type="Gene3D" id="3.10.290.10">
    <property type="entry name" value="RNA-binding S4 domain"/>
    <property type="match status" value="1"/>
</dbReference>
<name>A0A137REU4_9FLAO</name>
<dbReference type="PROSITE" id="PS50889">
    <property type="entry name" value="S4"/>
    <property type="match status" value="1"/>
</dbReference>
<dbReference type="Pfam" id="PF00849">
    <property type="entry name" value="PseudoU_synth_2"/>
    <property type="match status" value="1"/>
</dbReference>
<evidence type="ECO:0000256" key="4">
    <source>
        <dbReference type="SAM" id="MobiDB-lite"/>
    </source>
</evidence>
<dbReference type="PANTHER" id="PTHR47683">
    <property type="entry name" value="PSEUDOURIDINE SYNTHASE FAMILY PROTEIN-RELATED"/>
    <property type="match status" value="1"/>
</dbReference>
<reference evidence="6 7" key="2">
    <citation type="journal article" date="2016" name="Int. J. Syst. Evol. Microbiol.">
        <title>Vitellibacter aquimaris sp. nov., a marine bacterium isolated from seawater.</title>
        <authorList>
            <person name="Thevarajoo S."/>
            <person name="Selvaratnam C."/>
            <person name="Goh K.M."/>
            <person name="Hong K.W."/>
            <person name="Chan X.Y."/>
            <person name="Chan K.G."/>
            <person name="Chong C.S."/>
        </authorList>
    </citation>
    <scope>NUCLEOTIDE SEQUENCE [LARGE SCALE GENOMIC DNA]</scope>
    <source>
        <strain evidence="6 7">D-24</strain>
    </source>
</reference>
<reference evidence="7" key="1">
    <citation type="submission" date="2014-10" db="EMBL/GenBank/DDBJ databases">
        <title>Genome sequencing of Vitellibacter sp. D-24.</title>
        <authorList>
            <person name="Thevarajoo S."/>
            <person name="Selvaratnam C."/>
            <person name="Goh K.M."/>
            <person name="Chong C.S."/>
        </authorList>
    </citation>
    <scope>NUCLEOTIDE SEQUENCE [LARGE SCALE GENOMIC DNA]</scope>
    <source>
        <strain evidence="7">D-24</strain>
    </source>
</reference>
<protein>
    <submittedName>
        <fullName evidence="6">Pseudouridylate synthase</fullName>
    </submittedName>
</protein>
<dbReference type="CDD" id="cd00165">
    <property type="entry name" value="S4"/>
    <property type="match status" value="1"/>
</dbReference>
<dbReference type="SUPFAM" id="SSF55120">
    <property type="entry name" value="Pseudouridine synthase"/>
    <property type="match status" value="1"/>
</dbReference>
<evidence type="ECO:0000259" key="5">
    <source>
        <dbReference type="SMART" id="SM00363"/>
    </source>
</evidence>
<dbReference type="InterPro" id="IPR050343">
    <property type="entry name" value="RsuA_PseudoU_synthase"/>
</dbReference>
<dbReference type="InterPro" id="IPR036986">
    <property type="entry name" value="S4_RNA-bd_sf"/>
</dbReference>
<evidence type="ECO:0000256" key="2">
    <source>
        <dbReference type="ARBA" id="ARBA00023235"/>
    </source>
</evidence>
<comment type="caution">
    <text evidence="6">The sequence shown here is derived from an EMBL/GenBank/DDBJ whole genome shotgun (WGS) entry which is preliminary data.</text>
</comment>
<dbReference type="EMBL" id="JRWG01000012">
    <property type="protein sequence ID" value="KXN98014.1"/>
    <property type="molecule type" value="Genomic_DNA"/>
</dbReference>
<feature type="compositionally biased region" description="Basic and acidic residues" evidence="4">
    <location>
        <begin position="1"/>
        <end position="11"/>
    </location>
</feature>
<dbReference type="PATRIC" id="fig|1548749.3.peg.2837"/>
<dbReference type="InterPro" id="IPR020103">
    <property type="entry name" value="PsdUridine_synth_cat_dom_sf"/>
</dbReference>
<evidence type="ECO:0000313" key="6">
    <source>
        <dbReference type="EMBL" id="KXN98014.1"/>
    </source>
</evidence>
<dbReference type="Gene3D" id="3.30.70.580">
    <property type="entry name" value="Pseudouridine synthase I, catalytic domain, N-terminal subdomain"/>
    <property type="match status" value="1"/>
</dbReference>
<dbReference type="Proteomes" id="UP000070138">
    <property type="component" value="Unassembled WGS sequence"/>
</dbReference>
<dbReference type="Gene3D" id="3.30.70.1560">
    <property type="entry name" value="Alpha-L RNA-binding motif"/>
    <property type="match status" value="1"/>
</dbReference>
<dbReference type="InterPro" id="IPR042092">
    <property type="entry name" value="PsdUridine_s_RsuA/RluB/E/F_cat"/>
</dbReference>
<sequence>MSAQDNYDKGRSSNKQGKNARKKSMARGNAPLKSESPKKNTGRQQDPAKPKLKFDKTGKEIGRREKPVREVKKSNPEDGIRLNKYIANSGVCSRREADTYIATGLVTVNGKIVNEMGYKVQLTDDVRFDGRRLNPEPNTYILLNKPKGFATTDSNAKGMTVMDLVANATTAKIKPFGRLGRNATGLLLFTNDDEFVQKFTKKGIPRLFHIELDKNLKAEHLKKIKEGFTIEGKEITVEEISYVDNSPKSEIGLKIKHTGNSIIRTIFEHLGYDVVRVDCVTLGPLTKKDLPRGRWRTLTEKELNMFSMI</sequence>
<dbReference type="FunFam" id="3.10.290.10:FF:000003">
    <property type="entry name" value="Pseudouridine synthase"/>
    <property type="match status" value="1"/>
</dbReference>
<dbReference type="GO" id="GO:0003723">
    <property type="term" value="F:RNA binding"/>
    <property type="evidence" value="ECO:0007669"/>
    <property type="project" value="UniProtKB-KW"/>
</dbReference>
<dbReference type="SUPFAM" id="SSF55174">
    <property type="entry name" value="Alpha-L RNA-binding motif"/>
    <property type="match status" value="1"/>
</dbReference>
<comment type="similarity">
    <text evidence="1">Belongs to the pseudouridine synthase RsuA family.</text>
</comment>
<feature type="domain" description="RNA-binding S4" evidence="5">
    <location>
        <begin position="80"/>
        <end position="141"/>
    </location>
</feature>
<evidence type="ECO:0000256" key="3">
    <source>
        <dbReference type="PROSITE-ProRule" id="PRU00182"/>
    </source>
</evidence>
<dbReference type="AlphaFoldDB" id="A0A137REU4"/>
<dbReference type="InterPro" id="IPR020094">
    <property type="entry name" value="TruA/RsuA/RluB/E/F_N"/>
</dbReference>
<evidence type="ECO:0000256" key="1">
    <source>
        <dbReference type="ARBA" id="ARBA00008348"/>
    </source>
</evidence>
<dbReference type="GO" id="GO:0120159">
    <property type="term" value="F:rRNA pseudouridine synthase activity"/>
    <property type="evidence" value="ECO:0007669"/>
    <property type="project" value="UniProtKB-ARBA"/>
</dbReference>
<dbReference type="SMART" id="SM00363">
    <property type="entry name" value="S4"/>
    <property type="match status" value="1"/>
</dbReference>
<dbReference type="InterPro" id="IPR006145">
    <property type="entry name" value="PsdUridine_synth_RsuA/RluA"/>
</dbReference>
<dbReference type="STRING" id="1548749.LS48_13585"/>
<dbReference type="GO" id="GO:0000455">
    <property type="term" value="P:enzyme-directed rRNA pseudouridine synthesis"/>
    <property type="evidence" value="ECO:0007669"/>
    <property type="project" value="UniProtKB-ARBA"/>
</dbReference>
<accession>A0A137REU4</accession>
<keyword evidence="2" id="KW-0413">Isomerase</keyword>
<keyword evidence="3" id="KW-0694">RNA-binding</keyword>
<keyword evidence="7" id="KW-1185">Reference proteome</keyword>
<dbReference type="RefSeq" id="WP_062623043.1">
    <property type="nucleotide sequence ID" value="NZ_JRWG01000012.1"/>
</dbReference>
<feature type="region of interest" description="Disordered" evidence="4">
    <location>
        <begin position="1"/>
        <end position="75"/>
    </location>
</feature>
<feature type="compositionally biased region" description="Basic and acidic residues" evidence="4">
    <location>
        <begin position="46"/>
        <end position="75"/>
    </location>
</feature>
<gene>
    <name evidence="6" type="ORF">LS48_13585</name>
</gene>
<dbReference type="Pfam" id="PF01479">
    <property type="entry name" value="S4"/>
    <property type="match status" value="1"/>
</dbReference>
<organism evidence="6 7">
    <name type="scientific">Aequorivita aquimaris</name>
    <dbReference type="NCBI Taxonomy" id="1548749"/>
    <lineage>
        <taxon>Bacteria</taxon>
        <taxon>Pseudomonadati</taxon>
        <taxon>Bacteroidota</taxon>
        <taxon>Flavobacteriia</taxon>
        <taxon>Flavobacteriales</taxon>
        <taxon>Flavobacteriaceae</taxon>
        <taxon>Aequorivita</taxon>
    </lineage>
</organism>